<proteinExistence type="predicted"/>
<feature type="transmembrane region" description="Helical" evidence="1">
    <location>
        <begin position="216"/>
        <end position="234"/>
    </location>
</feature>
<sequence length="400" mass="44875">MNASHDKACRANKRILALDVLRGITIAGMILVNNPGSWEHIYAPLRHAVWNGLTPTDLVFPFFMFIMGISTYISLQKYGFAFSRAVAWKVVQRTVVIFLIGIAIDWFLRFCYYWPGPAGMNFGERLWDAVCTFDSIRIPGVMQRLAVCYGITAFMALVVRHRCIPWVVAGLLVGYFLLLMGGNGFAYNETNVLSVVDRAVFTPAHIYKDNGIDPEGLLSTIPAVAHVLLGFYAGRMMLAGNGDARQDRESLLQSHLIKLFLLGTILAFSGWLLSYACPLNKKIWSPTFVLVTCGLASSLLALLIWLIDVKGYKRWSRFFEVFGVNPLFMYVLGDLLGILFGCIRFPWEGGSISLYGFLYGVCLQPWLGDTGGSLAYALLFVVVNWCIGYQLYKRKIYIKI</sequence>
<dbReference type="PANTHER" id="PTHR31061:SF24">
    <property type="entry name" value="LD22376P"/>
    <property type="match status" value="1"/>
</dbReference>
<gene>
    <name evidence="3" type="ORF">H9791_05535</name>
</gene>
<organism evidence="3 4">
    <name type="scientific">Candidatus Bacteroides intestinipullorum</name>
    <dbReference type="NCBI Taxonomy" id="2838471"/>
    <lineage>
        <taxon>Bacteria</taxon>
        <taxon>Pseudomonadati</taxon>
        <taxon>Bacteroidota</taxon>
        <taxon>Bacteroidia</taxon>
        <taxon>Bacteroidales</taxon>
        <taxon>Bacteroidaceae</taxon>
        <taxon>Bacteroides</taxon>
    </lineage>
</organism>
<feature type="transmembrane region" description="Helical" evidence="1">
    <location>
        <begin position="95"/>
        <end position="115"/>
    </location>
</feature>
<name>A0A9E2KGY2_9BACE</name>
<dbReference type="PANTHER" id="PTHR31061">
    <property type="entry name" value="LD22376P"/>
    <property type="match status" value="1"/>
</dbReference>
<keyword evidence="1" id="KW-1133">Transmembrane helix</keyword>
<evidence type="ECO:0000313" key="3">
    <source>
        <dbReference type="EMBL" id="MBU3813956.1"/>
    </source>
</evidence>
<protein>
    <submittedName>
        <fullName evidence="3">DUF1624 domain-containing protein</fullName>
    </submittedName>
</protein>
<keyword evidence="1" id="KW-0812">Transmembrane</keyword>
<comment type="caution">
    <text evidence="3">The sequence shown here is derived from an EMBL/GenBank/DDBJ whole genome shotgun (WGS) entry which is preliminary data.</text>
</comment>
<reference evidence="3" key="2">
    <citation type="submission" date="2021-04" db="EMBL/GenBank/DDBJ databases">
        <authorList>
            <person name="Gilroy R."/>
        </authorList>
    </citation>
    <scope>NUCLEOTIDE SEQUENCE</scope>
    <source>
        <strain evidence="3">B3-3758</strain>
    </source>
</reference>
<dbReference type="Pfam" id="PF07786">
    <property type="entry name" value="HGSNAT_cat"/>
    <property type="match status" value="1"/>
</dbReference>
<feature type="transmembrane region" description="Helical" evidence="1">
    <location>
        <begin position="141"/>
        <end position="159"/>
    </location>
</feature>
<dbReference type="Proteomes" id="UP000824236">
    <property type="component" value="Unassembled WGS sequence"/>
</dbReference>
<evidence type="ECO:0000313" key="4">
    <source>
        <dbReference type="Proteomes" id="UP000824236"/>
    </source>
</evidence>
<feature type="transmembrane region" description="Helical" evidence="1">
    <location>
        <begin position="20"/>
        <end position="38"/>
    </location>
</feature>
<feature type="transmembrane region" description="Helical" evidence="1">
    <location>
        <begin position="58"/>
        <end position="75"/>
    </location>
</feature>
<feature type="transmembrane region" description="Helical" evidence="1">
    <location>
        <begin position="288"/>
        <end position="307"/>
    </location>
</feature>
<dbReference type="InterPro" id="IPR012429">
    <property type="entry name" value="HGSNAT_cat"/>
</dbReference>
<feature type="domain" description="Heparan-alpha-glucosaminide N-acetyltransferase catalytic" evidence="2">
    <location>
        <begin position="14"/>
        <end position="247"/>
    </location>
</feature>
<evidence type="ECO:0000259" key="2">
    <source>
        <dbReference type="Pfam" id="PF07786"/>
    </source>
</evidence>
<keyword evidence="1" id="KW-0472">Membrane</keyword>
<feature type="transmembrane region" description="Helical" evidence="1">
    <location>
        <begin position="373"/>
        <end position="392"/>
    </location>
</feature>
<feature type="transmembrane region" description="Helical" evidence="1">
    <location>
        <begin position="327"/>
        <end position="347"/>
    </location>
</feature>
<reference evidence="3" key="1">
    <citation type="journal article" date="2021" name="PeerJ">
        <title>Extensive microbial diversity within the chicken gut microbiome revealed by metagenomics and culture.</title>
        <authorList>
            <person name="Gilroy R."/>
            <person name="Ravi A."/>
            <person name="Getino M."/>
            <person name="Pursley I."/>
            <person name="Horton D.L."/>
            <person name="Alikhan N.F."/>
            <person name="Baker D."/>
            <person name="Gharbi K."/>
            <person name="Hall N."/>
            <person name="Watson M."/>
            <person name="Adriaenssens E.M."/>
            <person name="Foster-Nyarko E."/>
            <person name="Jarju S."/>
            <person name="Secka A."/>
            <person name="Antonio M."/>
            <person name="Oren A."/>
            <person name="Chaudhuri R.R."/>
            <person name="La Ragione R."/>
            <person name="Hildebrand F."/>
            <person name="Pallen M.J."/>
        </authorList>
    </citation>
    <scope>NUCLEOTIDE SEQUENCE</scope>
    <source>
        <strain evidence="3">B3-3758</strain>
    </source>
</reference>
<feature type="transmembrane region" description="Helical" evidence="1">
    <location>
        <begin position="255"/>
        <end position="276"/>
    </location>
</feature>
<accession>A0A9E2KGY2</accession>
<dbReference type="EMBL" id="JAHLFO010000073">
    <property type="protein sequence ID" value="MBU3813956.1"/>
    <property type="molecule type" value="Genomic_DNA"/>
</dbReference>
<feature type="transmembrane region" description="Helical" evidence="1">
    <location>
        <begin position="166"/>
        <end position="187"/>
    </location>
</feature>
<dbReference type="AlphaFoldDB" id="A0A9E2KGY2"/>
<evidence type="ECO:0000256" key="1">
    <source>
        <dbReference type="SAM" id="Phobius"/>
    </source>
</evidence>